<protein>
    <recommendedName>
        <fullName evidence="3">Outer membrane protein beta-barrel domain-containing protein</fullName>
    </recommendedName>
</protein>
<dbReference type="OrthoDB" id="5735897at2"/>
<sequence length="131" mass="14388">MWIWVVAGTNYSLVPSIGGPYDPVRISARTNGEILGGTFKEHFGDYGWFFSSRAGWFHSQTNEHFHDTLGALSGTASATGNGFYVGAGVGYDFNQHLGISLNYDNYQSEAPGIWKGHFGTSIYGGTLEYRF</sequence>
<dbReference type="AlphaFoldDB" id="A0A370WY80"/>
<keyword evidence="2" id="KW-1185">Reference proteome</keyword>
<dbReference type="SUPFAM" id="SSF56925">
    <property type="entry name" value="OMPA-like"/>
    <property type="match status" value="1"/>
</dbReference>
<name>A0A370WY80_9GAMM</name>
<dbReference type="Gene3D" id="2.40.160.20">
    <property type="match status" value="1"/>
</dbReference>
<dbReference type="Proteomes" id="UP000254258">
    <property type="component" value="Unassembled WGS sequence"/>
</dbReference>
<gene>
    <name evidence="1" type="ORF">DWU98_11275</name>
</gene>
<evidence type="ECO:0000313" key="1">
    <source>
        <dbReference type="EMBL" id="RDS81123.1"/>
    </source>
</evidence>
<evidence type="ECO:0008006" key="3">
    <source>
        <dbReference type="Google" id="ProtNLM"/>
    </source>
</evidence>
<dbReference type="InterPro" id="IPR011250">
    <property type="entry name" value="OMP/PagP_B-barrel"/>
</dbReference>
<dbReference type="RefSeq" id="WP_147293302.1">
    <property type="nucleotide sequence ID" value="NZ_QRBE01000006.1"/>
</dbReference>
<evidence type="ECO:0000313" key="2">
    <source>
        <dbReference type="Proteomes" id="UP000254258"/>
    </source>
</evidence>
<proteinExistence type="predicted"/>
<comment type="caution">
    <text evidence="1">The sequence shown here is derived from an EMBL/GenBank/DDBJ whole genome shotgun (WGS) entry which is preliminary data.</text>
</comment>
<organism evidence="1 2">
    <name type="scientific">Dyella monticola</name>
    <dbReference type="NCBI Taxonomy" id="1927958"/>
    <lineage>
        <taxon>Bacteria</taxon>
        <taxon>Pseudomonadati</taxon>
        <taxon>Pseudomonadota</taxon>
        <taxon>Gammaproteobacteria</taxon>
        <taxon>Lysobacterales</taxon>
        <taxon>Rhodanobacteraceae</taxon>
        <taxon>Dyella</taxon>
    </lineage>
</organism>
<accession>A0A370WY80</accession>
<dbReference type="EMBL" id="QRBE01000006">
    <property type="protein sequence ID" value="RDS81123.1"/>
    <property type="molecule type" value="Genomic_DNA"/>
</dbReference>
<reference evidence="1 2" key="1">
    <citation type="submission" date="2018-07" db="EMBL/GenBank/DDBJ databases">
        <title>Dyella monticola sp. nov. and Dyella psychrodurans sp. nov. isolated from monsoon evergreen broad-leaved forest soil of Dinghu Mountain, China.</title>
        <authorList>
            <person name="Gao Z."/>
            <person name="Qiu L."/>
        </authorList>
    </citation>
    <scope>NUCLEOTIDE SEQUENCE [LARGE SCALE GENOMIC DNA]</scope>
    <source>
        <strain evidence="1 2">4G-K06</strain>
    </source>
</reference>